<keyword evidence="3" id="KW-0234">DNA repair</keyword>
<proteinExistence type="inferred from homology"/>
<dbReference type="GO" id="GO:0032798">
    <property type="term" value="C:Swi5-Sfr1 complex"/>
    <property type="evidence" value="ECO:0007669"/>
    <property type="project" value="TreeGrafter"/>
</dbReference>
<sequence>MTIPAPASPPSATAAAEPATTVPELSAHTSSSSSTSKSTRQEKIRALEKELAQLRAQLGDRDPKEINKNHIELLHTYNEIKDGTQALIGRYAAMNHKTVGQVHVELNLPLTD</sequence>
<dbReference type="GO" id="GO:0010772">
    <property type="term" value="P:meiotic DNA recombinase assembly involved in reciprocal meiotic recombination"/>
    <property type="evidence" value="ECO:0007669"/>
    <property type="project" value="TreeGrafter"/>
</dbReference>
<keyword evidence="2" id="KW-0227">DNA damage</keyword>
<organism evidence="5 6">
    <name type="scientific">Kwoniella heveanensis BCC8398</name>
    <dbReference type="NCBI Taxonomy" id="1296120"/>
    <lineage>
        <taxon>Eukaryota</taxon>
        <taxon>Fungi</taxon>
        <taxon>Dikarya</taxon>
        <taxon>Basidiomycota</taxon>
        <taxon>Agaricomycotina</taxon>
        <taxon>Tremellomycetes</taxon>
        <taxon>Tremellales</taxon>
        <taxon>Cryptococcaceae</taxon>
        <taxon>Kwoniella</taxon>
    </lineage>
</organism>
<reference evidence="6" key="2">
    <citation type="submission" date="2013-12" db="EMBL/GenBank/DDBJ databases">
        <title>Evolution of pathogenesis and genome organization in the Tremellales.</title>
        <authorList>
            <person name="Cuomo C."/>
            <person name="Litvintseva A."/>
            <person name="Heitman J."/>
            <person name="Chen Y."/>
            <person name="Sun S."/>
            <person name="Springer D."/>
            <person name="Dromer F."/>
            <person name="Young S."/>
            <person name="Zeng Q."/>
            <person name="Chapman S."/>
            <person name="Gujja S."/>
            <person name="Saif S."/>
            <person name="Birren B."/>
        </authorList>
    </citation>
    <scope>NUCLEOTIDE SEQUENCE [LARGE SCALE GENOMIC DNA]</scope>
    <source>
        <strain evidence="6">BCC8398</strain>
    </source>
</reference>
<reference evidence="5 6" key="1">
    <citation type="submission" date="2013-07" db="EMBL/GenBank/DDBJ databases">
        <title>The Genome Sequence of Cryptococcus heveanensis BCC8398.</title>
        <authorList>
            <consortium name="The Broad Institute Genome Sequencing Platform"/>
            <person name="Cuomo C."/>
            <person name="Litvintseva A."/>
            <person name="Chen Y."/>
            <person name="Heitman J."/>
            <person name="Sun S."/>
            <person name="Springer D."/>
            <person name="Dromer F."/>
            <person name="Young S.K."/>
            <person name="Zeng Q."/>
            <person name="Gargeya S."/>
            <person name="Fitzgerald M."/>
            <person name="Abouelleil A."/>
            <person name="Alvarado L."/>
            <person name="Berlin A.M."/>
            <person name="Chapman S.B."/>
            <person name="Dewar J."/>
            <person name="Goldberg J."/>
            <person name="Griggs A."/>
            <person name="Gujja S."/>
            <person name="Hansen M."/>
            <person name="Howarth C."/>
            <person name="Imamovic A."/>
            <person name="Larimer J."/>
            <person name="McCowan C."/>
            <person name="Murphy C."/>
            <person name="Pearson M."/>
            <person name="Priest M."/>
            <person name="Roberts A."/>
            <person name="Saif S."/>
            <person name="Shea T."/>
            <person name="Sykes S."/>
            <person name="Wortman J."/>
            <person name="Nusbaum C."/>
            <person name="Birren B."/>
        </authorList>
    </citation>
    <scope>NUCLEOTIDE SEQUENCE [LARGE SCALE GENOMIC DNA]</scope>
    <source>
        <strain evidence="5 6">BCC8398</strain>
    </source>
</reference>
<dbReference type="GO" id="GO:0000709">
    <property type="term" value="P:meiotic joint molecule formation"/>
    <property type="evidence" value="ECO:0007669"/>
    <property type="project" value="TreeGrafter"/>
</dbReference>
<feature type="region of interest" description="Disordered" evidence="4">
    <location>
        <begin position="1"/>
        <end position="43"/>
    </location>
</feature>
<dbReference type="OrthoDB" id="255837at2759"/>
<dbReference type="Proteomes" id="UP000092666">
    <property type="component" value="Unassembled WGS sequence"/>
</dbReference>
<dbReference type="GO" id="GO:0034974">
    <property type="term" value="C:Swi5-Swi2 complex"/>
    <property type="evidence" value="ECO:0007669"/>
    <property type="project" value="TreeGrafter"/>
</dbReference>
<accession>A0A1B9GR96</accession>
<evidence type="ECO:0000256" key="2">
    <source>
        <dbReference type="ARBA" id="ARBA00022763"/>
    </source>
</evidence>
<evidence type="ECO:0000256" key="3">
    <source>
        <dbReference type="ARBA" id="ARBA00023204"/>
    </source>
</evidence>
<gene>
    <name evidence="5" type="ORF">I316_04804</name>
</gene>
<evidence type="ECO:0000256" key="4">
    <source>
        <dbReference type="SAM" id="MobiDB-lite"/>
    </source>
</evidence>
<dbReference type="Gene3D" id="1.20.5.170">
    <property type="match status" value="1"/>
</dbReference>
<dbReference type="Pfam" id="PF07061">
    <property type="entry name" value="Swi5"/>
    <property type="match status" value="1"/>
</dbReference>
<keyword evidence="6" id="KW-1185">Reference proteome</keyword>
<dbReference type="PANTHER" id="PTHR28529">
    <property type="entry name" value="DNA REPAIR PROTEIN SWI5 HOMOLOG"/>
    <property type="match status" value="1"/>
</dbReference>
<evidence type="ECO:0000256" key="1">
    <source>
        <dbReference type="ARBA" id="ARBA00008060"/>
    </source>
</evidence>
<dbReference type="PANTHER" id="PTHR28529:SF2">
    <property type="entry name" value="DNA REPAIR PROTEIN SWI5 HOMOLOG"/>
    <property type="match status" value="1"/>
</dbReference>
<evidence type="ECO:0000313" key="5">
    <source>
        <dbReference type="EMBL" id="OCF33385.1"/>
    </source>
</evidence>
<dbReference type="EMBL" id="KI669505">
    <property type="protein sequence ID" value="OCF33385.1"/>
    <property type="molecule type" value="Genomic_DNA"/>
</dbReference>
<dbReference type="InterPro" id="IPR010760">
    <property type="entry name" value="DNA-repair_Swi5"/>
</dbReference>
<evidence type="ECO:0000313" key="6">
    <source>
        <dbReference type="Proteomes" id="UP000092666"/>
    </source>
</evidence>
<protein>
    <submittedName>
        <fullName evidence="5">DNA repair protein Swi5/Sae3</fullName>
    </submittedName>
</protein>
<dbReference type="AlphaFoldDB" id="A0A1B9GR96"/>
<feature type="compositionally biased region" description="Low complexity" evidence="4">
    <location>
        <begin position="10"/>
        <end position="38"/>
    </location>
</feature>
<name>A0A1B9GR96_9TREE</name>
<comment type="similarity">
    <text evidence="1">Belongs to the SWI5/SAE3 family.</text>
</comment>